<organism evidence="1">
    <name type="scientific">marine metagenome</name>
    <dbReference type="NCBI Taxonomy" id="408172"/>
    <lineage>
        <taxon>unclassified sequences</taxon>
        <taxon>metagenomes</taxon>
        <taxon>ecological metagenomes</taxon>
    </lineage>
</organism>
<gene>
    <name evidence="1" type="ORF">METZ01_LOCUS9557</name>
</gene>
<accession>A0A381NTA2</accession>
<proteinExistence type="predicted"/>
<evidence type="ECO:0000313" key="1">
    <source>
        <dbReference type="EMBL" id="SUZ56703.1"/>
    </source>
</evidence>
<sequence>MVRVAVAVAVRPWLWSVAVRQTVRLAGRGWWRRPPFLPVPAAPYARFRAITQYGDPEAPPTAGDVVVWLSWVRRFPNAVPVGRREDG</sequence>
<dbReference type="AlphaFoldDB" id="A0A381NTA2"/>
<reference evidence="1" key="1">
    <citation type="submission" date="2018-05" db="EMBL/GenBank/DDBJ databases">
        <authorList>
            <person name="Lanie J.A."/>
            <person name="Ng W.-L."/>
            <person name="Kazmierczak K.M."/>
            <person name="Andrzejewski T.M."/>
            <person name="Davidsen T.M."/>
            <person name="Wayne K.J."/>
            <person name="Tettelin H."/>
            <person name="Glass J.I."/>
            <person name="Rusch D."/>
            <person name="Podicherti R."/>
            <person name="Tsui H.-C.T."/>
            <person name="Winkler M.E."/>
        </authorList>
    </citation>
    <scope>NUCLEOTIDE SEQUENCE</scope>
</reference>
<name>A0A381NTA2_9ZZZZ</name>
<protein>
    <submittedName>
        <fullName evidence="1">Uncharacterized protein</fullName>
    </submittedName>
</protein>
<dbReference type="EMBL" id="UINC01000519">
    <property type="protein sequence ID" value="SUZ56703.1"/>
    <property type="molecule type" value="Genomic_DNA"/>
</dbReference>